<proteinExistence type="predicted"/>
<accession>A0A5B7DC74</accession>
<name>A0A5B7DC74_PORTR</name>
<protein>
    <submittedName>
        <fullName evidence="1">Uncharacterized protein</fullName>
    </submittedName>
</protein>
<dbReference type="EMBL" id="VSRR010000719">
    <property type="protein sequence ID" value="MPC18900.1"/>
    <property type="molecule type" value="Genomic_DNA"/>
</dbReference>
<evidence type="ECO:0000313" key="1">
    <source>
        <dbReference type="EMBL" id="MPC18900.1"/>
    </source>
</evidence>
<dbReference type="AlphaFoldDB" id="A0A5B7DC74"/>
<reference evidence="1 2" key="1">
    <citation type="submission" date="2019-05" db="EMBL/GenBank/DDBJ databases">
        <title>Another draft genome of Portunus trituberculatus and its Hox gene families provides insights of decapod evolution.</title>
        <authorList>
            <person name="Jeong J.-H."/>
            <person name="Song I."/>
            <person name="Kim S."/>
            <person name="Choi T."/>
            <person name="Kim D."/>
            <person name="Ryu S."/>
            <person name="Kim W."/>
        </authorList>
    </citation>
    <scope>NUCLEOTIDE SEQUENCE [LARGE SCALE GENOMIC DNA]</scope>
    <source>
        <tissue evidence="1">Muscle</tissue>
    </source>
</reference>
<keyword evidence="2" id="KW-1185">Reference proteome</keyword>
<evidence type="ECO:0000313" key="2">
    <source>
        <dbReference type="Proteomes" id="UP000324222"/>
    </source>
</evidence>
<sequence>MTAWVHLVVQHLKVAVITLQMNQCSNRTVTASQSSLSVVFGCSVVCVWGRVSDGVSSFSTMRTSTDRLQLKNDHMFGTAISHMLVKLTLQY</sequence>
<comment type="caution">
    <text evidence="1">The sequence shown here is derived from an EMBL/GenBank/DDBJ whole genome shotgun (WGS) entry which is preliminary data.</text>
</comment>
<organism evidence="1 2">
    <name type="scientific">Portunus trituberculatus</name>
    <name type="common">Swimming crab</name>
    <name type="synonym">Neptunus trituberculatus</name>
    <dbReference type="NCBI Taxonomy" id="210409"/>
    <lineage>
        <taxon>Eukaryota</taxon>
        <taxon>Metazoa</taxon>
        <taxon>Ecdysozoa</taxon>
        <taxon>Arthropoda</taxon>
        <taxon>Crustacea</taxon>
        <taxon>Multicrustacea</taxon>
        <taxon>Malacostraca</taxon>
        <taxon>Eumalacostraca</taxon>
        <taxon>Eucarida</taxon>
        <taxon>Decapoda</taxon>
        <taxon>Pleocyemata</taxon>
        <taxon>Brachyura</taxon>
        <taxon>Eubrachyura</taxon>
        <taxon>Portunoidea</taxon>
        <taxon>Portunidae</taxon>
        <taxon>Portuninae</taxon>
        <taxon>Portunus</taxon>
    </lineage>
</organism>
<dbReference type="Proteomes" id="UP000324222">
    <property type="component" value="Unassembled WGS sequence"/>
</dbReference>
<gene>
    <name evidence="1" type="ORF">E2C01_011798</name>
</gene>